<evidence type="ECO:0000313" key="2">
    <source>
        <dbReference type="Proteomes" id="UP000786811"/>
    </source>
</evidence>
<sequence length="381" mass="43271">MLIILFIYKKSKLSNKYGKIKIFRISYINNCICNTDSDCLEKLNNWGRSSCSLYIWCGFKYTCRPNPTAAIFHPSYNNLNIKYQKKPYYCSENYIIIIHFKITITRITLQIKIIFLQLINFFNGWSSSSSSSSSRWCSGTRHTTRHTIRHTASSLVQLGDNWIADSFNLLLLLLKFFLLSQLISIKPLDDLIAFVQDNLFIFITDLAFDFVVFNGALHIEAVSLETIFGSNSLLLFLILKFVLFSFIDHPFNLLLAKSSLVIGDSNLILLSGHFISSRNIENSIGVNVKGDLNLRDSSGCRRNTRQFKLSKKIVVLGHGTFSLVDLNEHTGLIVRVGGESLGLFGWNGSVTLDQSSHHASSGLNSKRQWRNIQQKKILNGF</sequence>
<reference evidence="1" key="1">
    <citation type="submission" date="2021-04" db="EMBL/GenBank/DDBJ databases">
        <authorList>
            <person name="Chebbi M.A.C M."/>
        </authorList>
    </citation>
    <scope>NUCLEOTIDE SEQUENCE</scope>
</reference>
<protein>
    <submittedName>
        <fullName evidence="1">Similar to NAD-specific glutamate dehydrogenase (Achlya klebsiana)</fullName>
    </submittedName>
</protein>
<organism evidence="1 2">
    <name type="scientific">Cotesia congregata</name>
    <name type="common">Parasitoid wasp</name>
    <name type="synonym">Apanteles congregatus</name>
    <dbReference type="NCBI Taxonomy" id="51543"/>
    <lineage>
        <taxon>Eukaryota</taxon>
        <taxon>Metazoa</taxon>
        <taxon>Ecdysozoa</taxon>
        <taxon>Arthropoda</taxon>
        <taxon>Hexapoda</taxon>
        <taxon>Insecta</taxon>
        <taxon>Pterygota</taxon>
        <taxon>Neoptera</taxon>
        <taxon>Endopterygota</taxon>
        <taxon>Hymenoptera</taxon>
        <taxon>Apocrita</taxon>
        <taxon>Ichneumonoidea</taxon>
        <taxon>Braconidae</taxon>
        <taxon>Microgastrinae</taxon>
        <taxon>Cotesia</taxon>
    </lineage>
</organism>
<name>A0A8J2E5X9_COTCN</name>
<keyword evidence="2" id="KW-1185">Reference proteome</keyword>
<dbReference type="Pfam" id="PF10712">
    <property type="entry name" value="NAD-GH"/>
    <property type="match status" value="1"/>
</dbReference>
<accession>A0A8J2E5X9</accession>
<dbReference type="EMBL" id="CAJNRD030001114">
    <property type="protein sequence ID" value="CAG5074352.1"/>
    <property type="molecule type" value="Genomic_DNA"/>
</dbReference>
<dbReference type="OrthoDB" id="7612635at2759"/>
<proteinExistence type="predicted"/>
<comment type="caution">
    <text evidence="1">The sequence shown here is derived from an EMBL/GenBank/DDBJ whole genome shotgun (WGS) entry which is preliminary data.</text>
</comment>
<dbReference type="Proteomes" id="UP000786811">
    <property type="component" value="Unassembled WGS sequence"/>
</dbReference>
<evidence type="ECO:0000313" key="1">
    <source>
        <dbReference type="EMBL" id="CAG5074352.1"/>
    </source>
</evidence>
<gene>
    <name evidence="1" type="ORF">HICCMSTLAB_LOCUS1034</name>
</gene>
<dbReference type="AlphaFoldDB" id="A0A8J2E5X9"/>
<dbReference type="InterPro" id="IPR019651">
    <property type="entry name" value="Glutamate_DH_NAD-spec"/>
</dbReference>